<gene>
    <name evidence="1" type="ORF">EZV62_007618</name>
</gene>
<accession>A0A5C7IA19</accession>
<evidence type="ECO:0008006" key="3">
    <source>
        <dbReference type="Google" id="ProtNLM"/>
    </source>
</evidence>
<reference evidence="2" key="1">
    <citation type="journal article" date="2019" name="Gigascience">
        <title>De novo genome assembly of the endangered Acer yangbiense, a plant species with extremely small populations endemic to Yunnan Province, China.</title>
        <authorList>
            <person name="Yang J."/>
            <person name="Wariss H.M."/>
            <person name="Tao L."/>
            <person name="Zhang R."/>
            <person name="Yun Q."/>
            <person name="Hollingsworth P."/>
            <person name="Dao Z."/>
            <person name="Luo G."/>
            <person name="Guo H."/>
            <person name="Ma Y."/>
            <person name="Sun W."/>
        </authorList>
    </citation>
    <scope>NUCLEOTIDE SEQUENCE [LARGE SCALE GENOMIC DNA]</scope>
    <source>
        <strain evidence="2">cv. Malutang</strain>
    </source>
</reference>
<evidence type="ECO:0000313" key="1">
    <source>
        <dbReference type="EMBL" id="TXG66343.1"/>
    </source>
</evidence>
<evidence type="ECO:0000313" key="2">
    <source>
        <dbReference type="Proteomes" id="UP000323000"/>
    </source>
</evidence>
<sequence>MLEEGKLREILDLRLEINENDHETVETAIKVASWCIQDDMQLRPRKTKVVQMLEGLCDAPHLATPSQLTARVYSGFIKWNNEEGTSSGRRDDYSGAFLSDIRLSGPR</sequence>
<dbReference type="Gene3D" id="1.10.510.10">
    <property type="entry name" value="Transferase(Phosphotransferase) domain 1"/>
    <property type="match status" value="1"/>
</dbReference>
<comment type="caution">
    <text evidence="1">The sequence shown here is derived from an EMBL/GenBank/DDBJ whole genome shotgun (WGS) entry which is preliminary data.</text>
</comment>
<dbReference type="OrthoDB" id="1939148at2759"/>
<dbReference type="EMBL" id="VAHF01000003">
    <property type="protein sequence ID" value="TXG66343.1"/>
    <property type="molecule type" value="Genomic_DNA"/>
</dbReference>
<dbReference type="Proteomes" id="UP000323000">
    <property type="component" value="Chromosome 3"/>
</dbReference>
<protein>
    <recommendedName>
        <fullName evidence="3">Serine-threonine/tyrosine-protein kinase catalytic domain-containing protein</fullName>
    </recommendedName>
</protein>
<dbReference type="AlphaFoldDB" id="A0A5C7IA19"/>
<keyword evidence="2" id="KW-1185">Reference proteome</keyword>
<name>A0A5C7IA19_9ROSI</name>
<proteinExistence type="predicted"/>
<organism evidence="1 2">
    <name type="scientific">Acer yangbiense</name>
    <dbReference type="NCBI Taxonomy" id="1000413"/>
    <lineage>
        <taxon>Eukaryota</taxon>
        <taxon>Viridiplantae</taxon>
        <taxon>Streptophyta</taxon>
        <taxon>Embryophyta</taxon>
        <taxon>Tracheophyta</taxon>
        <taxon>Spermatophyta</taxon>
        <taxon>Magnoliopsida</taxon>
        <taxon>eudicotyledons</taxon>
        <taxon>Gunneridae</taxon>
        <taxon>Pentapetalae</taxon>
        <taxon>rosids</taxon>
        <taxon>malvids</taxon>
        <taxon>Sapindales</taxon>
        <taxon>Sapindaceae</taxon>
        <taxon>Hippocastanoideae</taxon>
        <taxon>Acereae</taxon>
        <taxon>Acer</taxon>
    </lineage>
</organism>